<dbReference type="Pfam" id="PF00892">
    <property type="entry name" value="EamA"/>
    <property type="match status" value="1"/>
</dbReference>
<gene>
    <name evidence="4" type="ORF">D7V94_16035</name>
</gene>
<accession>A0A3A9AEV6</accession>
<sequence>MKRFMSPRMMLVISMTVFGTLGLFVRNISVSSGELALYRAILAALLIAVFLSVTKQKIPFGEIKREVPLLLLSGVAMGFNWILLFEAYKYTTVSAATLSYYFAPIIVTASCPVLFKEKMSAKQWICFFMSTLGIVLITGPGELAEKSNHLLGIVFGGFVKSNFILA</sequence>
<dbReference type="AlphaFoldDB" id="A0A3A9AEV6"/>
<comment type="caution">
    <text evidence="4">The sequence shown here is derived from an EMBL/GenBank/DDBJ whole genome shotgun (WGS) entry which is preliminary data.</text>
</comment>
<feature type="transmembrane region" description="Helical" evidence="2">
    <location>
        <begin position="124"/>
        <end position="141"/>
    </location>
</feature>
<feature type="transmembrane region" description="Helical" evidence="2">
    <location>
        <begin position="36"/>
        <end position="54"/>
    </location>
</feature>
<feature type="transmembrane region" description="Helical" evidence="2">
    <location>
        <begin position="66"/>
        <end position="85"/>
    </location>
</feature>
<dbReference type="GO" id="GO:0016020">
    <property type="term" value="C:membrane"/>
    <property type="evidence" value="ECO:0007669"/>
    <property type="project" value="InterPro"/>
</dbReference>
<keyword evidence="2" id="KW-1133">Transmembrane helix</keyword>
<dbReference type="EMBL" id="RAYQ01000018">
    <property type="protein sequence ID" value="RKI89909.1"/>
    <property type="molecule type" value="Genomic_DNA"/>
</dbReference>
<dbReference type="PANTHER" id="PTHR22911">
    <property type="entry name" value="ACYL-MALONYL CONDENSING ENZYME-RELATED"/>
    <property type="match status" value="1"/>
</dbReference>
<name>A0A3A9AEV6_9FIRM</name>
<reference evidence="4 5" key="1">
    <citation type="submission" date="2018-09" db="EMBL/GenBank/DDBJ databases">
        <title>Murine metabolic-syndrome-specific gut microbial biobank.</title>
        <authorList>
            <person name="Liu C."/>
        </authorList>
    </citation>
    <scope>NUCLEOTIDE SEQUENCE [LARGE SCALE GENOMIC DNA]</scope>
    <source>
        <strain evidence="4 5">0.1xD8-82</strain>
    </source>
</reference>
<evidence type="ECO:0000313" key="5">
    <source>
        <dbReference type="Proteomes" id="UP000280696"/>
    </source>
</evidence>
<feature type="domain" description="EamA" evidence="3">
    <location>
        <begin position="9"/>
        <end position="138"/>
    </location>
</feature>
<dbReference type="SUPFAM" id="SSF103481">
    <property type="entry name" value="Multidrug resistance efflux transporter EmrE"/>
    <property type="match status" value="1"/>
</dbReference>
<dbReference type="InterPro" id="IPR000620">
    <property type="entry name" value="EamA_dom"/>
</dbReference>
<keyword evidence="5" id="KW-1185">Reference proteome</keyword>
<evidence type="ECO:0000256" key="2">
    <source>
        <dbReference type="SAM" id="Phobius"/>
    </source>
</evidence>
<dbReference type="RefSeq" id="WP_120471341.1">
    <property type="nucleotide sequence ID" value="NZ_RAYQ01000018.1"/>
</dbReference>
<dbReference type="PANTHER" id="PTHR22911:SF102">
    <property type="entry name" value="MEMBRANE PROTEIN"/>
    <property type="match status" value="1"/>
</dbReference>
<comment type="similarity">
    <text evidence="1">Belongs to the EamA transporter family.</text>
</comment>
<evidence type="ECO:0000256" key="1">
    <source>
        <dbReference type="ARBA" id="ARBA00007362"/>
    </source>
</evidence>
<dbReference type="Gene3D" id="1.10.3730.20">
    <property type="match status" value="1"/>
</dbReference>
<organism evidence="4 5">
    <name type="scientific">Parablautia intestinalis</name>
    <dbReference type="NCBI Taxonomy" id="2320100"/>
    <lineage>
        <taxon>Bacteria</taxon>
        <taxon>Bacillati</taxon>
        <taxon>Bacillota</taxon>
        <taxon>Clostridia</taxon>
        <taxon>Lachnospirales</taxon>
        <taxon>Lachnospiraceae</taxon>
        <taxon>Parablautia</taxon>
    </lineage>
</organism>
<protein>
    <submittedName>
        <fullName evidence="4">EamA family transporter</fullName>
    </submittedName>
</protein>
<keyword evidence="2" id="KW-0812">Transmembrane</keyword>
<evidence type="ECO:0000259" key="3">
    <source>
        <dbReference type="Pfam" id="PF00892"/>
    </source>
</evidence>
<feature type="transmembrane region" description="Helical" evidence="2">
    <location>
        <begin position="97"/>
        <end position="115"/>
    </location>
</feature>
<dbReference type="InterPro" id="IPR037185">
    <property type="entry name" value="EmrE-like"/>
</dbReference>
<keyword evidence="2" id="KW-0472">Membrane</keyword>
<proteinExistence type="inferred from homology"/>
<dbReference type="OrthoDB" id="9814238at2"/>
<dbReference type="Proteomes" id="UP000280696">
    <property type="component" value="Unassembled WGS sequence"/>
</dbReference>
<evidence type="ECO:0000313" key="4">
    <source>
        <dbReference type="EMBL" id="RKI89909.1"/>
    </source>
</evidence>